<reference evidence="1" key="1">
    <citation type="submission" date="2018-05" db="EMBL/GenBank/DDBJ databases">
        <authorList>
            <person name="Lanie J.A."/>
            <person name="Ng W.-L."/>
            <person name="Kazmierczak K.M."/>
            <person name="Andrzejewski T.M."/>
            <person name="Davidsen T.M."/>
            <person name="Wayne K.J."/>
            <person name="Tettelin H."/>
            <person name="Glass J.I."/>
            <person name="Rusch D."/>
            <person name="Podicherti R."/>
            <person name="Tsui H.-C.T."/>
            <person name="Winkler M.E."/>
        </authorList>
    </citation>
    <scope>NUCLEOTIDE SEQUENCE</scope>
</reference>
<dbReference type="EMBL" id="UINC01011325">
    <property type="protein sequence ID" value="SVA50034.1"/>
    <property type="molecule type" value="Genomic_DNA"/>
</dbReference>
<gene>
    <name evidence="1" type="ORF">METZ01_LOCUS102888</name>
</gene>
<evidence type="ECO:0000313" key="1">
    <source>
        <dbReference type="EMBL" id="SVA50034.1"/>
    </source>
</evidence>
<sequence length="95" mass="10762">MINGEEAPKVSDHQPAIPKKLLPLDIGVDPELIKNPYSGEKVWLQPNAVAVYDLIKGAEITADPNNGDHPNWQLVRDGLDWFREHYAKEYMVLLD</sequence>
<name>A0A381WC41_9ZZZZ</name>
<proteinExistence type="predicted"/>
<accession>A0A381WC41</accession>
<organism evidence="1">
    <name type="scientific">marine metagenome</name>
    <dbReference type="NCBI Taxonomy" id="408172"/>
    <lineage>
        <taxon>unclassified sequences</taxon>
        <taxon>metagenomes</taxon>
        <taxon>ecological metagenomes</taxon>
    </lineage>
</organism>
<dbReference type="AlphaFoldDB" id="A0A381WC41"/>
<protein>
    <submittedName>
        <fullName evidence="1">Uncharacterized protein</fullName>
    </submittedName>
</protein>